<evidence type="ECO:0000256" key="1">
    <source>
        <dbReference type="SAM" id="SignalP"/>
    </source>
</evidence>
<feature type="signal peptide" evidence="1">
    <location>
        <begin position="1"/>
        <end position="19"/>
    </location>
</feature>
<sequence length="218" mass="25323">MRQNLSVLFFIVIIIVCQTTCNQNYNQYKTLEQKLREANKQQALISDFLRQNNHIIGNFRKNLSPHVMGTFVQPMEHYHLSQLNKPVQNHQNPYIIQVLPKFETPYVSQVDINGDDANVHLDNLTQYRKNQFATNATIINNGIGSKLSILNINDNQMGDEIEDQINRRILMEINKRMDKYIILQSNLNKAAGVSISTNPALFVQHPGYQTYYRIQDMQ</sequence>
<name>A0A078A6Q6_STYLE</name>
<organism evidence="2 3">
    <name type="scientific">Stylonychia lemnae</name>
    <name type="common">Ciliate</name>
    <dbReference type="NCBI Taxonomy" id="5949"/>
    <lineage>
        <taxon>Eukaryota</taxon>
        <taxon>Sar</taxon>
        <taxon>Alveolata</taxon>
        <taxon>Ciliophora</taxon>
        <taxon>Intramacronucleata</taxon>
        <taxon>Spirotrichea</taxon>
        <taxon>Stichotrichia</taxon>
        <taxon>Sporadotrichida</taxon>
        <taxon>Oxytrichidae</taxon>
        <taxon>Stylonychinae</taxon>
        <taxon>Stylonychia</taxon>
    </lineage>
</organism>
<protein>
    <submittedName>
        <fullName evidence="2">Uncharacterized protein</fullName>
    </submittedName>
</protein>
<keyword evidence="3" id="KW-1185">Reference proteome</keyword>
<evidence type="ECO:0000313" key="2">
    <source>
        <dbReference type="EMBL" id="CDW77874.1"/>
    </source>
</evidence>
<reference evidence="2 3" key="1">
    <citation type="submission" date="2014-06" db="EMBL/GenBank/DDBJ databases">
        <authorList>
            <person name="Swart Estienne"/>
        </authorList>
    </citation>
    <scope>NUCLEOTIDE SEQUENCE [LARGE SCALE GENOMIC DNA]</scope>
    <source>
        <strain evidence="2 3">130c</strain>
    </source>
</reference>
<dbReference type="AlphaFoldDB" id="A0A078A6Q6"/>
<dbReference type="InParanoid" id="A0A078A6Q6"/>
<accession>A0A078A6Q6</accession>
<dbReference type="Proteomes" id="UP000039865">
    <property type="component" value="Unassembled WGS sequence"/>
</dbReference>
<gene>
    <name evidence="2" type="primary">Contig9930.g10615</name>
    <name evidence="2" type="ORF">STYLEM_6841</name>
</gene>
<proteinExistence type="predicted"/>
<keyword evidence="1" id="KW-0732">Signal</keyword>
<evidence type="ECO:0000313" key="3">
    <source>
        <dbReference type="Proteomes" id="UP000039865"/>
    </source>
</evidence>
<feature type="chain" id="PRO_5001729216" evidence="1">
    <location>
        <begin position="20"/>
        <end position="218"/>
    </location>
</feature>
<dbReference type="EMBL" id="CCKQ01006555">
    <property type="protein sequence ID" value="CDW77874.1"/>
    <property type="molecule type" value="Genomic_DNA"/>
</dbReference>